<dbReference type="STRING" id="314285.KT71_17361"/>
<dbReference type="GO" id="GO:0016829">
    <property type="term" value="F:lyase activity"/>
    <property type="evidence" value="ECO:0007669"/>
    <property type="project" value="UniProtKB-KW"/>
</dbReference>
<proteinExistence type="predicted"/>
<sequence>MTSRKSSPKGTVFPNFALACLLSLSFPSLPAFAQPQQLPPGDGKALVEKLCIGCHSTSRILNSAGFDSAGEWRALINTMLPLADAQAETIAGYLATHFPAKEERKPTLISGPVDITIEEWIAPTLGQRSRDPVEAPDGSIWWTGMWASLTGRLDPETGEMEEYYLPPAARPHSIVPDAQGNIWYTGNGNATIGKLDPDTGTIEEFPTEARDPHTAVFHPNGNLYFTSQQAGMLGRLNPETGELREVKTRARPYGIKVGPKGRLWVAHNGTNAIGTMDPDTMALEYFDIPDEKTRIRRLDIASDGRVWYVNSSLGRIGVLDPDTGETREWPSPSGPKSHPYALAVIDDVVWYNESGMRPDALVRFDPATETFQSWAIPSGVGIVRHVWVTREGELLIHQSSSNRIGRVTIQGPD</sequence>
<evidence type="ECO:0000313" key="3">
    <source>
        <dbReference type="Proteomes" id="UP000019205"/>
    </source>
</evidence>
<dbReference type="EMBL" id="AAOA02000001">
    <property type="protein sequence ID" value="EAQ99460.2"/>
    <property type="molecule type" value="Genomic_DNA"/>
</dbReference>
<dbReference type="PANTHER" id="PTHR40274:SF3">
    <property type="entry name" value="VIRGINIAMYCIN B LYASE"/>
    <property type="match status" value="1"/>
</dbReference>
<dbReference type="Gene3D" id="1.10.760.10">
    <property type="entry name" value="Cytochrome c-like domain"/>
    <property type="match status" value="1"/>
</dbReference>
<evidence type="ECO:0000256" key="1">
    <source>
        <dbReference type="SAM" id="SignalP"/>
    </source>
</evidence>
<dbReference type="Proteomes" id="UP000019205">
    <property type="component" value="Chromosome"/>
</dbReference>
<dbReference type="GO" id="GO:0020037">
    <property type="term" value="F:heme binding"/>
    <property type="evidence" value="ECO:0007669"/>
    <property type="project" value="InterPro"/>
</dbReference>
<dbReference type="InterPro" id="IPR036909">
    <property type="entry name" value="Cyt_c-like_dom_sf"/>
</dbReference>
<protein>
    <submittedName>
        <fullName evidence="2">Streptogramin lyase</fullName>
    </submittedName>
</protein>
<dbReference type="AlphaFoldDB" id="A4A437"/>
<organism evidence="2 3">
    <name type="scientific">Congregibacter litoralis KT71</name>
    <dbReference type="NCBI Taxonomy" id="314285"/>
    <lineage>
        <taxon>Bacteria</taxon>
        <taxon>Pseudomonadati</taxon>
        <taxon>Pseudomonadota</taxon>
        <taxon>Gammaproteobacteria</taxon>
        <taxon>Cellvibrionales</taxon>
        <taxon>Halieaceae</taxon>
        <taxon>Congregibacter</taxon>
    </lineage>
</organism>
<dbReference type="PROSITE" id="PS51257">
    <property type="entry name" value="PROKAR_LIPOPROTEIN"/>
    <property type="match status" value="1"/>
</dbReference>
<dbReference type="RefSeq" id="WP_023659463.1">
    <property type="nucleotide sequence ID" value="NZ_CM002299.1"/>
</dbReference>
<dbReference type="PANTHER" id="PTHR40274">
    <property type="entry name" value="VIRGINIAMYCIN B LYASE"/>
    <property type="match status" value="1"/>
</dbReference>
<dbReference type="GO" id="GO:0009055">
    <property type="term" value="F:electron transfer activity"/>
    <property type="evidence" value="ECO:0007669"/>
    <property type="project" value="InterPro"/>
</dbReference>
<dbReference type="Gene3D" id="2.130.10.10">
    <property type="entry name" value="YVTN repeat-like/Quinoprotein amine dehydrogenase"/>
    <property type="match status" value="2"/>
</dbReference>
<dbReference type="InterPro" id="IPR051344">
    <property type="entry name" value="Vgb"/>
</dbReference>
<dbReference type="SUPFAM" id="SSF101898">
    <property type="entry name" value="NHL repeat"/>
    <property type="match status" value="1"/>
</dbReference>
<feature type="signal peptide" evidence="1">
    <location>
        <begin position="1"/>
        <end position="33"/>
    </location>
</feature>
<comment type="caution">
    <text evidence="2">The sequence shown here is derived from an EMBL/GenBank/DDBJ whole genome shotgun (WGS) entry which is preliminary data.</text>
</comment>
<reference evidence="2 3" key="2">
    <citation type="journal article" date="2009" name="PLoS ONE">
        <title>The photosynthetic apparatus and its regulation in the aerobic gammaproteobacterium Congregibacter litoralis gen. nov., sp. nov.</title>
        <authorList>
            <person name="Spring S."/>
            <person name="Lunsdorf H."/>
            <person name="Fuchs B.M."/>
            <person name="Tindall B.J."/>
        </authorList>
    </citation>
    <scope>NUCLEOTIDE SEQUENCE [LARGE SCALE GENOMIC DNA]</scope>
    <source>
        <strain evidence="2">KT71</strain>
    </source>
</reference>
<keyword evidence="1" id="KW-0732">Signal</keyword>
<reference evidence="2 3" key="1">
    <citation type="journal article" date="2007" name="Proc. Natl. Acad. Sci. U.S.A.">
        <title>Characterization of a marine gammaproteobacterium capable of aerobic anoxygenic photosynthesis.</title>
        <authorList>
            <person name="Fuchs B.M."/>
            <person name="Spring S."/>
            <person name="Teeling H."/>
            <person name="Quast C."/>
            <person name="Wulf J."/>
            <person name="Schattenhofer M."/>
            <person name="Yan S."/>
            <person name="Ferriera S."/>
            <person name="Johnson J."/>
            <person name="Glockner F.O."/>
            <person name="Amann R."/>
        </authorList>
    </citation>
    <scope>NUCLEOTIDE SEQUENCE [LARGE SCALE GENOMIC DNA]</scope>
    <source>
        <strain evidence="2">KT71</strain>
    </source>
</reference>
<keyword evidence="2" id="KW-0456">Lyase</keyword>
<dbReference type="SUPFAM" id="SSF46626">
    <property type="entry name" value="Cytochrome c"/>
    <property type="match status" value="1"/>
</dbReference>
<dbReference type="HOGENOM" id="CLU_054751_0_0_6"/>
<dbReference type="eggNOG" id="COG4257">
    <property type="taxonomic scope" value="Bacteria"/>
</dbReference>
<name>A4A437_9GAMM</name>
<accession>A4A437</accession>
<gene>
    <name evidence="2" type="ORF">KT71_17361</name>
</gene>
<dbReference type="InterPro" id="IPR015943">
    <property type="entry name" value="WD40/YVTN_repeat-like_dom_sf"/>
</dbReference>
<keyword evidence="3" id="KW-1185">Reference proteome</keyword>
<evidence type="ECO:0000313" key="2">
    <source>
        <dbReference type="EMBL" id="EAQ99460.2"/>
    </source>
</evidence>
<feature type="chain" id="PRO_5002665245" evidence="1">
    <location>
        <begin position="34"/>
        <end position="413"/>
    </location>
</feature>
<dbReference type="Pfam" id="PF24684">
    <property type="entry name" value="Vgb_lyase"/>
    <property type="match status" value="2"/>
</dbReference>